<keyword evidence="3" id="KW-0804">Transcription</keyword>
<dbReference type="PRINTS" id="PR00455">
    <property type="entry name" value="HTHTETR"/>
</dbReference>
<evidence type="ECO:0000256" key="1">
    <source>
        <dbReference type="ARBA" id="ARBA00023015"/>
    </source>
</evidence>
<keyword evidence="1" id="KW-0805">Transcription regulation</keyword>
<evidence type="ECO:0000256" key="2">
    <source>
        <dbReference type="ARBA" id="ARBA00023125"/>
    </source>
</evidence>
<name>A0A1B1AKD0_9PROT</name>
<accession>A0A1B1AKD0</accession>
<feature type="DNA-binding region" description="H-T-H motif" evidence="4">
    <location>
        <begin position="28"/>
        <end position="47"/>
    </location>
</feature>
<gene>
    <name evidence="6" type="ORF">ATE48_14445</name>
</gene>
<dbReference type="EMBL" id="CP013244">
    <property type="protein sequence ID" value="ANP47029.1"/>
    <property type="molecule type" value="Genomic_DNA"/>
</dbReference>
<dbReference type="AlphaFoldDB" id="A0A1B1AKD0"/>
<sequence length="191" mass="20097">MAKVSSAREDMLAAASNLFRERGYQGIGIAELLEKSRAPRGSLYFHFPGGKEQIGAEVINGFATRTAARFRELAASGIDLDTFIVSVFKTTAKESKACEFHGSCPIAAIAAGFGADDKLLAVAIKDCFAAWEQAIADAAQARGMNEKNAGIFASAFLASMEGAFVLSKAQRSTAPHVNASRAMQALATALS</sequence>
<dbReference type="OrthoDB" id="9787680at2"/>
<dbReference type="Pfam" id="PF00440">
    <property type="entry name" value="TetR_N"/>
    <property type="match status" value="1"/>
</dbReference>
<evidence type="ECO:0000259" key="5">
    <source>
        <dbReference type="PROSITE" id="PS50977"/>
    </source>
</evidence>
<evidence type="ECO:0000256" key="4">
    <source>
        <dbReference type="PROSITE-ProRule" id="PRU00335"/>
    </source>
</evidence>
<dbReference type="SUPFAM" id="SSF46689">
    <property type="entry name" value="Homeodomain-like"/>
    <property type="match status" value="1"/>
</dbReference>
<dbReference type="Pfam" id="PF21993">
    <property type="entry name" value="TetR_C_13_2"/>
    <property type="match status" value="1"/>
</dbReference>
<dbReference type="InterPro" id="IPR009057">
    <property type="entry name" value="Homeodomain-like_sf"/>
</dbReference>
<dbReference type="InterPro" id="IPR001647">
    <property type="entry name" value="HTH_TetR"/>
</dbReference>
<dbReference type="PANTHER" id="PTHR47506:SF3">
    <property type="entry name" value="HTH-TYPE TRANSCRIPTIONAL REGULATOR LMRA"/>
    <property type="match status" value="1"/>
</dbReference>
<dbReference type="InParanoid" id="A0A1B1AKD0"/>
<dbReference type="GO" id="GO:0003677">
    <property type="term" value="F:DNA binding"/>
    <property type="evidence" value="ECO:0007669"/>
    <property type="project" value="UniProtKB-UniRule"/>
</dbReference>
<dbReference type="KEGG" id="cbot:ATE48_14445"/>
<dbReference type="InterPro" id="IPR036271">
    <property type="entry name" value="Tet_transcr_reg_TetR-rel_C_sf"/>
</dbReference>
<dbReference type="PANTHER" id="PTHR47506">
    <property type="entry name" value="TRANSCRIPTIONAL REGULATORY PROTEIN"/>
    <property type="match status" value="1"/>
</dbReference>
<feature type="domain" description="HTH tetR-type" evidence="5">
    <location>
        <begin position="5"/>
        <end position="65"/>
    </location>
</feature>
<dbReference type="Gene3D" id="1.10.357.10">
    <property type="entry name" value="Tetracycline Repressor, domain 2"/>
    <property type="match status" value="1"/>
</dbReference>
<dbReference type="PROSITE" id="PS50977">
    <property type="entry name" value="HTH_TETR_2"/>
    <property type="match status" value="1"/>
</dbReference>
<dbReference type="Proteomes" id="UP000092498">
    <property type="component" value="Chromosome"/>
</dbReference>
<evidence type="ECO:0000313" key="7">
    <source>
        <dbReference type="Proteomes" id="UP000092498"/>
    </source>
</evidence>
<keyword evidence="7" id="KW-1185">Reference proteome</keyword>
<dbReference type="RefSeq" id="WP_066772664.1">
    <property type="nucleotide sequence ID" value="NZ_CP013244.1"/>
</dbReference>
<reference evidence="6 7" key="1">
    <citation type="submission" date="2015-11" db="EMBL/GenBank/DDBJ databases">
        <title>Whole-Genome Sequence of Candidatus Oderbacter manganicum from the National Park Lower Oder Valley, Germany.</title>
        <authorList>
            <person name="Braun B."/>
            <person name="Liere K."/>
            <person name="Szewzyk U."/>
        </authorList>
    </citation>
    <scope>NUCLEOTIDE SEQUENCE [LARGE SCALE GENOMIC DNA]</scope>
    <source>
        <strain evidence="6 7">OTSz_A_272</strain>
    </source>
</reference>
<evidence type="ECO:0000256" key="3">
    <source>
        <dbReference type="ARBA" id="ARBA00023163"/>
    </source>
</evidence>
<keyword evidence="2 4" id="KW-0238">DNA-binding</keyword>
<dbReference type="SUPFAM" id="SSF48498">
    <property type="entry name" value="Tetracyclin repressor-like, C-terminal domain"/>
    <property type="match status" value="1"/>
</dbReference>
<organism evidence="6 7">
    <name type="scientific">Candidatus Viadribacter manganicus</name>
    <dbReference type="NCBI Taxonomy" id="1759059"/>
    <lineage>
        <taxon>Bacteria</taxon>
        <taxon>Pseudomonadati</taxon>
        <taxon>Pseudomonadota</taxon>
        <taxon>Alphaproteobacteria</taxon>
        <taxon>Hyphomonadales</taxon>
        <taxon>Hyphomonadaceae</taxon>
        <taxon>Candidatus Viadribacter</taxon>
    </lineage>
</organism>
<evidence type="ECO:0000313" key="6">
    <source>
        <dbReference type="EMBL" id="ANP47029.1"/>
    </source>
</evidence>
<proteinExistence type="predicted"/>
<dbReference type="InterPro" id="IPR054156">
    <property type="entry name" value="YxaF_TetR_C"/>
</dbReference>
<protein>
    <recommendedName>
        <fullName evidence="5">HTH tetR-type domain-containing protein</fullName>
    </recommendedName>
</protein>